<feature type="transmembrane region" description="Helical" evidence="8">
    <location>
        <begin position="147"/>
        <end position="167"/>
    </location>
</feature>
<organism evidence="9 10">
    <name type="scientific">Amycolatopsis suaedae</name>
    <dbReference type="NCBI Taxonomy" id="2510978"/>
    <lineage>
        <taxon>Bacteria</taxon>
        <taxon>Bacillati</taxon>
        <taxon>Actinomycetota</taxon>
        <taxon>Actinomycetes</taxon>
        <taxon>Pseudonocardiales</taxon>
        <taxon>Pseudonocardiaceae</taxon>
        <taxon>Amycolatopsis</taxon>
    </lineage>
</organism>
<dbReference type="GO" id="GO:0022857">
    <property type="term" value="F:transmembrane transporter activity"/>
    <property type="evidence" value="ECO:0007669"/>
    <property type="project" value="InterPro"/>
</dbReference>
<comment type="subcellular location">
    <subcellularLocation>
        <location evidence="1">Cell membrane</location>
        <topology evidence="1">Multi-pass membrane protein</topology>
    </subcellularLocation>
</comment>
<accession>A0A4Q7JCZ8</accession>
<dbReference type="GO" id="GO:0033214">
    <property type="term" value="P:siderophore-iron import into cell"/>
    <property type="evidence" value="ECO:0007669"/>
    <property type="project" value="TreeGrafter"/>
</dbReference>
<proteinExistence type="inferred from homology"/>
<sequence>MALLAATVVALATGVTLGTVGVDTAELWRILGHHLLGIGSAGSLDPIDDAIIWDQRAPRVFLALIVGAGLSVAGVVLQAVVRNPLAEPYILGVSSGASAAAVAVLTLGAAAVGGLGVSAAAFAGAMLALGLVLLLGRRGGQLAPTRLLLAGVAIGYLLQAVTSYLQIKASPDQLAGVVFWLLGSLSGARWDQLGLPAAIVTACTVLLFAQSRRLNLLLLGDDAAAALGAQLTRLRVGLLVTAALLTGAVISVAGGVGFVGLVVPHVVRLLVGAEHRKLLPAAALAGACYLALVDLLGRVLSDTELPLGILTAVIGVPFLLWLLRREVTT</sequence>
<protein>
    <submittedName>
        <fullName evidence="9">Iron ABC transporter permease</fullName>
    </submittedName>
</protein>
<feature type="transmembrane region" description="Helical" evidence="8">
    <location>
        <begin position="187"/>
        <end position="209"/>
    </location>
</feature>
<keyword evidence="3" id="KW-0813">Transport</keyword>
<dbReference type="InterPro" id="IPR000522">
    <property type="entry name" value="ABC_transptr_permease_BtuC"/>
</dbReference>
<reference evidence="9 10" key="1">
    <citation type="submission" date="2019-02" db="EMBL/GenBank/DDBJ databases">
        <title>Draft genome sequence of Amycolatopsis sp. 8-3EHSu isolated from roots of Suaeda maritima.</title>
        <authorList>
            <person name="Duangmal K."/>
            <person name="Chantavorakit T."/>
        </authorList>
    </citation>
    <scope>NUCLEOTIDE SEQUENCE [LARGE SCALE GENOMIC DNA]</scope>
    <source>
        <strain evidence="9 10">8-3EHSu</strain>
    </source>
</reference>
<dbReference type="Proteomes" id="UP000292003">
    <property type="component" value="Unassembled WGS sequence"/>
</dbReference>
<comment type="caution">
    <text evidence="9">The sequence shown here is derived from an EMBL/GenBank/DDBJ whole genome shotgun (WGS) entry which is preliminary data.</text>
</comment>
<dbReference type="GO" id="GO:0005886">
    <property type="term" value="C:plasma membrane"/>
    <property type="evidence" value="ECO:0007669"/>
    <property type="project" value="UniProtKB-SubCell"/>
</dbReference>
<dbReference type="EMBL" id="SFCC01000003">
    <property type="protein sequence ID" value="RZQ64922.1"/>
    <property type="molecule type" value="Genomic_DNA"/>
</dbReference>
<comment type="similarity">
    <text evidence="2">Belongs to the binding-protein-dependent transport system permease family. FecCD subfamily.</text>
</comment>
<feature type="transmembrane region" description="Helical" evidence="8">
    <location>
        <begin position="88"/>
        <end position="109"/>
    </location>
</feature>
<name>A0A4Q7JCZ8_9PSEU</name>
<evidence type="ECO:0000313" key="10">
    <source>
        <dbReference type="Proteomes" id="UP000292003"/>
    </source>
</evidence>
<feature type="transmembrane region" description="Helical" evidence="8">
    <location>
        <begin position="115"/>
        <end position="135"/>
    </location>
</feature>
<dbReference type="OrthoDB" id="9782305at2"/>
<dbReference type="PANTHER" id="PTHR30472:SF67">
    <property type="entry name" value="PERMEASE OF ABC TRANSPORTER-RELATED"/>
    <property type="match status" value="1"/>
</dbReference>
<evidence type="ECO:0000313" key="9">
    <source>
        <dbReference type="EMBL" id="RZQ64922.1"/>
    </source>
</evidence>
<dbReference type="SUPFAM" id="SSF81345">
    <property type="entry name" value="ABC transporter involved in vitamin B12 uptake, BtuC"/>
    <property type="match status" value="1"/>
</dbReference>
<keyword evidence="10" id="KW-1185">Reference proteome</keyword>
<feature type="transmembrane region" description="Helical" evidence="8">
    <location>
        <begin position="305"/>
        <end position="323"/>
    </location>
</feature>
<evidence type="ECO:0000256" key="5">
    <source>
        <dbReference type="ARBA" id="ARBA00022692"/>
    </source>
</evidence>
<keyword evidence="6 8" id="KW-1133">Transmembrane helix</keyword>
<dbReference type="Gene3D" id="1.10.3470.10">
    <property type="entry name" value="ABC transporter involved in vitamin B12 uptake, BtuC"/>
    <property type="match status" value="1"/>
</dbReference>
<gene>
    <name evidence="9" type="ORF">EWH70_07490</name>
</gene>
<evidence type="ECO:0000256" key="7">
    <source>
        <dbReference type="ARBA" id="ARBA00023136"/>
    </source>
</evidence>
<evidence type="ECO:0000256" key="1">
    <source>
        <dbReference type="ARBA" id="ARBA00004651"/>
    </source>
</evidence>
<evidence type="ECO:0000256" key="3">
    <source>
        <dbReference type="ARBA" id="ARBA00022448"/>
    </source>
</evidence>
<evidence type="ECO:0000256" key="4">
    <source>
        <dbReference type="ARBA" id="ARBA00022475"/>
    </source>
</evidence>
<dbReference type="FunFam" id="1.10.3470.10:FF:000001">
    <property type="entry name" value="Vitamin B12 ABC transporter permease BtuC"/>
    <property type="match status" value="1"/>
</dbReference>
<dbReference type="PANTHER" id="PTHR30472">
    <property type="entry name" value="FERRIC ENTEROBACTIN TRANSPORT SYSTEM PERMEASE PROTEIN"/>
    <property type="match status" value="1"/>
</dbReference>
<keyword evidence="7 8" id="KW-0472">Membrane</keyword>
<dbReference type="AlphaFoldDB" id="A0A4Q7JCZ8"/>
<keyword evidence="4" id="KW-1003">Cell membrane</keyword>
<evidence type="ECO:0000256" key="8">
    <source>
        <dbReference type="SAM" id="Phobius"/>
    </source>
</evidence>
<dbReference type="InterPro" id="IPR037294">
    <property type="entry name" value="ABC_BtuC-like"/>
</dbReference>
<dbReference type="Pfam" id="PF01032">
    <property type="entry name" value="FecCD"/>
    <property type="match status" value="1"/>
</dbReference>
<feature type="transmembrane region" description="Helical" evidence="8">
    <location>
        <begin position="60"/>
        <end position="81"/>
    </location>
</feature>
<feature type="transmembrane region" description="Helical" evidence="8">
    <location>
        <begin position="278"/>
        <end position="299"/>
    </location>
</feature>
<keyword evidence="5 8" id="KW-0812">Transmembrane</keyword>
<evidence type="ECO:0000256" key="6">
    <source>
        <dbReference type="ARBA" id="ARBA00022989"/>
    </source>
</evidence>
<feature type="transmembrane region" description="Helical" evidence="8">
    <location>
        <begin position="238"/>
        <end position="266"/>
    </location>
</feature>
<evidence type="ECO:0000256" key="2">
    <source>
        <dbReference type="ARBA" id="ARBA00007935"/>
    </source>
</evidence>